<comment type="pathway">
    <text evidence="1">Amino-acid biosynthesis; L-threonine biosynthesis; L-threonine from L-aspartate: step 3/5.</text>
</comment>
<feature type="domain" description="Homoserine dehydrogenase catalytic" evidence="10">
    <location>
        <begin position="50"/>
        <end position="228"/>
    </location>
</feature>
<evidence type="ECO:0000256" key="1">
    <source>
        <dbReference type="ARBA" id="ARBA00005056"/>
    </source>
</evidence>
<dbReference type="Pfam" id="PF00742">
    <property type="entry name" value="Homoserine_dh"/>
    <property type="match status" value="1"/>
</dbReference>
<dbReference type="EC" id="1.1.1.3" evidence="4"/>
<dbReference type="AlphaFoldDB" id="X1NDD3"/>
<feature type="non-terminal residue" evidence="12">
    <location>
        <position position="1"/>
    </location>
</feature>
<name>X1NDD3_9ZZZZ</name>
<protein>
    <recommendedName>
        <fullName evidence="5">Homoserine dehydrogenase</fullName>
        <ecNumber evidence="4">1.1.1.3</ecNumber>
    </recommendedName>
</protein>
<dbReference type="EMBL" id="BARV01030494">
    <property type="protein sequence ID" value="GAI42012.1"/>
    <property type="molecule type" value="Genomic_DNA"/>
</dbReference>
<dbReference type="GO" id="GO:0004412">
    <property type="term" value="F:homoserine dehydrogenase activity"/>
    <property type="evidence" value="ECO:0007669"/>
    <property type="project" value="UniProtKB-EC"/>
</dbReference>
<dbReference type="InterPro" id="IPR036291">
    <property type="entry name" value="NAD(P)-bd_dom_sf"/>
</dbReference>
<comment type="caution">
    <text evidence="12">The sequence shown here is derived from an EMBL/GenBank/DDBJ whole genome shotgun (WGS) entry which is preliminary data.</text>
</comment>
<evidence type="ECO:0000256" key="6">
    <source>
        <dbReference type="ARBA" id="ARBA00022605"/>
    </source>
</evidence>
<dbReference type="UniPathway" id="UPA00051">
    <property type="reaction ID" value="UER00465"/>
</dbReference>
<dbReference type="InterPro" id="IPR005106">
    <property type="entry name" value="Asp/hSer_DH_NAD-bd"/>
</dbReference>
<reference evidence="12" key="1">
    <citation type="journal article" date="2014" name="Front. Microbiol.">
        <title>High frequency of phylogenetically diverse reductive dehalogenase-homologous genes in deep subseafloor sedimentary metagenomes.</title>
        <authorList>
            <person name="Kawai M."/>
            <person name="Futagami T."/>
            <person name="Toyoda A."/>
            <person name="Takaki Y."/>
            <person name="Nishi S."/>
            <person name="Hori S."/>
            <person name="Arai W."/>
            <person name="Tsubouchi T."/>
            <person name="Morono Y."/>
            <person name="Uchiyama I."/>
            <person name="Ito T."/>
            <person name="Fujiyama A."/>
            <person name="Inagaki F."/>
            <person name="Takami H."/>
        </authorList>
    </citation>
    <scope>NUCLEOTIDE SEQUENCE</scope>
    <source>
        <strain evidence="12">Expedition CK06-06</strain>
    </source>
</reference>
<dbReference type="Gene3D" id="3.40.50.720">
    <property type="entry name" value="NAD(P)-binding Rossmann-like Domain"/>
    <property type="match status" value="1"/>
</dbReference>
<dbReference type="NCBIfam" id="NF004976">
    <property type="entry name" value="PRK06349.1"/>
    <property type="match status" value="1"/>
</dbReference>
<dbReference type="PROSITE" id="PS01042">
    <property type="entry name" value="HOMOSER_DHGENASE"/>
    <property type="match status" value="1"/>
</dbReference>
<evidence type="ECO:0000256" key="4">
    <source>
        <dbReference type="ARBA" id="ARBA00013213"/>
    </source>
</evidence>
<dbReference type="UniPathway" id="UPA00050">
    <property type="reaction ID" value="UER00063"/>
</dbReference>
<keyword evidence="9" id="KW-0486">Methionine biosynthesis</keyword>
<comment type="similarity">
    <text evidence="3">Belongs to the homoserine dehydrogenase family.</text>
</comment>
<dbReference type="InterPro" id="IPR001342">
    <property type="entry name" value="HDH_cat"/>
</dbReference>
<dbReference type="InterPro" id="IPR019811">
    <property type="entry name" value="HDH_CS"/>
</dbReference>
<sequence length="255" mass="27522">QYLKRALSGGKHVVTANKEVIAKHGAELLALAQQHKVGLRYEASVGGGIPLIAPFQYELVANKINGIYAIINGTTNYILTRMAREGIEFSSALGQAQELGYAEANPRDDVEGIDATYKLAILASLAFQSQVRPEDIHCEGISRLSSRDFKYARELGFAIKLLAIAKRSNHSIEVRVHPVFIPEDSLLAKVDGVYNAILVEGDLVGQVLFYGQGAGPLPTSSAVISDIVSEARDIVLNVGNRFQVKLAPGALIKPM</sequence>
<dbReference type="GO" id="GO:0009086">
    <property type="term" value="P:methionine biosynthetic process"/>
    <property type="evidence" value="ECO:0007669"/>
    <property type="project" value="UniProtKB-KW"/>
</dbReference>
<dbReference type="PANTHER" id="PTHR43331">
    <property type="entry name" value="HOMOSERINE DEHYDROGENASE"/>
    <property type="match status" value="1"/>
</dbReference>
<evidence type="ECO:0000256" key="3">
    <source>
        <dbReference type="ARBA" id="ARBA00006753"/>
    </source>
</evidence>
<evidence type="ECO:0000259" key="10">
    <source>
        <dbReference type="Pfam" id="PF00742"/>
    </source>
</evidence>
<keyword evidence="6" id="KW-0028">Amino-acid biosynthesis</keyword>
<gene>
    <name evidence="12" type="ORF">S06H3_48431</name>
</gene>
<accession>X1NDD3</accession>
<keyword evidence="8" id="KW-0560">Oxidoreductase</keyword>
<dbReference type="SUPFAM" id="SSF55347">
    <property type="entry name" value="Glyceraldehyde-3-phosphate dehydrogenase-like, C-terminal domain"/>
    <property type="match status" value="1"/>
</dbReference>
<evidence type="ECO:0000313" key="12">
    <source>
        <dbReference type="EMBL" id="GAI42012.1"/>
    </source>
</evidence>
<evidence type="ECO:0000256" key="9">
    <source>
        <dbReference type="ARBA" id="ARBA00023167"/>
    </source>
</evidence>
<evidence type="ECO:0000259" key="11">
    <source>
        <dbReference type="Pfam" id="PF03447"/>
    </source>
</evidence>
<dbReference type="Pfam" id="PF03447">
    <property type="entry name" value="NAD_binding_3"/>
    <property type="match status" value="1"/>
</dbReference>
<dbReference type="FunFam" id="3.30.360.10:FF:000005">
    <property type="entry name" value="Homoserine dehydrogenase"/>
    <property type="match status" value="1"/>
</dbReference>
<evidence type="ECO:0000256" key="7">
    <source>
        <dbReference type="ARBA" id="ARBA00022697"/>
    </source>
</evidence>
<proteinExistence type="inferred from homology"/>
<feature type="non-terminal residue" evidence="12">
    <location>
        <position position="255"/>
    </location>
</feature>
<evidence type="ECO:0000256" key="5">
    <source>
        <dbReference type="ARBA" id="ARBA00013376"/>
    </source>
</evidence>
<dbReference type="GO" id="GO:0050661">
    <property type="term" value="F:NADP binding"/>
    <property type="evidence" value="ECO:0007669"/>
    <property type="project" value="InterPro"/>
</dbReference>
<dbReference type="Gene3D" id="3.30.360.10">
    <property type="entry name" value="Dihydrodipicolinate Reductase, domain 2"/>
    <property type="match status" value="1"/>
</dbReference>
<comment type="pathway">
    <text evidence="2">Amino-acid biosynthesis; L-methionine biosynthesis via de novo pathway; L-homoserine from L-aspartate: step 3/3.</text>
</comment>
<keyword evidence="7" id="KW-0791">Threonine biosynthesis</keyword>
<dbReference type="SUPFAM" id="SSF51735">
    <property type="entry name" value="NAD(P)-binding Rossmann-fold domains"/>
    <property type="match status" value="1"/>
</dbReference>
<dbReference type="GO" id="GO:0009088">
    <property type="term" value="P:threonine biosynthetic process"/>
    <property type="evidence" value="ECO:0007669"/>
    <property type="project" value="UniProtKB-UniPathway"/>
</dbReference>
<organism evidence="12">
    <name type="scientific">marine sediment metagenome</name>
    <dbReference type="NCBI Taxonomy" id="412755"/>
    <lineage>
        <taxon>unclassified sequences</taxon>
        <taxon>metagenomes</taxon>
        <taxon>ecological metagenomes</taxon>
    </lineage>
</organism>
<dbReference type="PANTHER" id="PTHR43331:SF1">
    <property type="entry name" value="HOMOSERINE DEHYDROGENASE"/>
    <property type="match status" value="1"/>
</dbReference>
<evidence type="ECO:0000256" key="2">
    <source>
        <dbReference type="ARBA" id="ARBA00005062"/>
    </source>
</evidence>
<evidence type="ECO:0000256" key="8">
    <source>
        <dbReference type="ARBA" id="ARBA00023002"/>
    </source>
</evidence>
<feature type="domain" description="Aspartate/homoserine dehydrogenase NAD-binding" evidence="11">
    <location>
        <begin position="2"/>
        <end position="42"/>
    </location>
</feature>